<dbReference type="EMBL" id="OX465085">
    <property type="protein sequence ID" value="CAI9301712.1"/>
    <property type="molecule type" value="Genomic_DNA"/>
</dbReference>
<organism evidence="2 3">
    <name type="scientific">Lactuca saligna</name>
    <name type="common">Willowleaf lettuce</name>
    <dbReference type="NCBI Taxonomy" id="75948"/>
    <lineage>
        <taxon>Eukaryota</taxon>
        <taxon>Viridiplantae</taxon>
        <taxon>Streptophyta</taxon>
        <taxon>Embryophyta</taxon>
        <taxon>Tracheophyta</taxon>
        <taxon>Spermatophyta</taxon>
        <taxon>Magnoliopsida</taxon>
        <taxon>eudicotyledons</taxon>
        <taxon>Gunneridae</taxon>
        <taxon>Pentapetalae</taxon>
        <taxon>asterids</taxon>
        <taxon>campanulids</taxon>
        <taxon>Asterales</taxon>
        <taxon>Asteraceae</taxon>
        <taxon>Cichorioideae</taxon>
        <taxon>Cichorieae</taxon>
        <taxon>Lactucinae</taxon>
        <taxon>Lactuca</taxon>
    </lineage>
</organism>
<dbReference type="Proteomes" id="UP001177003">
    <property type="component" value="Chromosome 9"/>
</dbReference>
<feature type="compositionally biased region" description="Polar residues" evidence="1">
    <location>
        <begin position="167"/>
        <end position="179"/>
    </location>
</feature>
<accession>A0AA36A1F6</accession>
<dbReference type="GO" id="GO:0005096">
    <property type="term" value="F:GTPase activator activity"/>
    <property type="evidence" value="ECO:0007669"/>
    <property type="project" value="InterPro"/>
</dbReference>
<feature type="region of interest" description="Disordered" evidence="1">
    <location>
        <begin position="164"/>
        <end position="204"/>
    </location>
</feature>
<dbReference type="InterPro" id="IPR045700">
    <property type="entry name" value="Rab3GAP1"/>
</dbReference>
<keyword evidence="3" id="KW-1185">Reference proteome</keyword>
<proteinExistence type="predicted"/>
<protein>
    <recommendedName>
        <fullName evidence="4">Rab3 GTPase-activating protein catalytic subunit</fullName>
    </recommendedName>
</protein>
<dbReference type="PANTHER" id="PTHR21422:SF9">
    <property type="entry name" value="RAB3 GTPASE-ACTIVATING PROTEIN CATALYTIC SUBUNIT"/>
    <property type="match status" value="1"/>
</dbReference>
<name>A0AA36A1F6_LACSI</name>
<sequence>MGTIFTRRFEGDLISNQVPVKLVNLERLYELFVSKFAFSSSDLSTHFFKVHFTMILTYKTLTYDEDNEVLNSESEITESGGDNGGDNRNKLQWDDDCPWSEWYTAEDPVKAISVLESLLIREVRWCWEESQPLPRMPTKAAIDLSTSLVHKNLQMLAIYIEKKRQQDTTGDNSSDTPSVEANEDFSYPSGAKEEGLVKESDRLDSSDPVFTHTYTWDSNVVIDEAIEPGRRVTVAMGTNRQLDGLEQWLQEMSSEEEETRLQL</sequence>
<evidence type="ECO:0000256" key="1">
    <source>
        <dbReference type="SAM" id="MobiDB-lite"/>
    </source>
</evidence>
<reference evidence="2" key="1">
    <citation type="submission" date="2023-04" db="EMBL/GenBank/DDBJ databases">
        <authorList>
            <person name="Vijverberg K."/>
            <person name="Xiong W."/>
            <person name="Schranz E."/>
        </authorList>
    </citation>
    <scope>NUCLEOTIDE SEQUENCE</scope>
</reference>
<feature type="compositionally biased region" description="Basic and acidic residues" evidence="1">
    <location>
        <begin position="191"/>
        <end position="204"/>
    </location>
</feature>
<dbReference type="AlphaFoldDB" id="A0AA36A1F6"/>
<evidence type="ECO:0008006" key="4">
    <source>
        <dbReference type="Google" id="ProtNLM"/>
    </source>
</evidence>
<evidence type="ECO:0000313" key="2">
    <source>
        <dbReference type="EMBL" id="CAI9301712.1"/>
    </source>
</evidence>
<evidence type="ECO:0000313" key="3">
    <source>
        <dbReference type="Proteomes" id="UP001177003"/>
    </source>
</evidence>
<dbReference type="PANTHER" id="PTHR21422">
    <property type="entry name" value="RAB3 GTPASE-ACTIVATING PROTEIN CATALYTIC SUBUNIT"/>
    <property type="match status" value="1"/>
</dbReference>
<gene>
    <name evidence="2" type="ORF">LSALG_LOCUS40243</name>
</gene>